<accession>A0A366D8B3</accession>
<dbReference type="EMBL" id="QNRE01000014">
    <property type="protein sequence ID" value="RBO85528.1"/>
    <property type="molecule type" value="Genomic_DNA"/>
</dbReference>
<comment type="caution">
    <text evidence="2">The sequence shown here is derived from an EMBL/GenBank/DDBJ whole genome shotgun (WGS) entry which is preliminary data.</text>
</comment>
<dbReference type="InterPro" id="IPR011089">
    <property type="entry name" value="GmrSD_C"/>
</dbReference>
<evidence type="ECO:0000313" key="2">
    <source>
        <dbReference type="EMBL" id="RBO85528.1"/>
    </source>
</evidence>
<proteinExistence type="predicted"/>
<dbReference type="STRING" id="1210090.GCA_001613185_03778"/>
<evidence type="ECO:0000259" key="1">
    <source>
        <dbReference type="Pfam" id="PF07510"/>
    </source>
</evidence>
<name>A0A366D8B3_9NOCA</name>
<dbReference type="PANTHER" id="PTHR24094:SF15">
    <property type="entry name" value="AMP-DEPENDENT SYNTHETASE_LIGASE DOMAIN-CONTAINING PROTEIN-RELATED"/>
    <property type="match status" value="1"/>
</dbReference>
<dbReference type="PANTHER" id="PTHR24094">
    <property type="entry name" value="SECRETED PROTEIN"/>
    <property type="match status" value="1"/>
</dbReference>
<keyword evidence="3" id="KW-1185">Reference proteome</keyword>
<reference evidence="2 3" key="1">
    <citation type="submission" date="2018-06" db="EMBL/GenBank/DDBJ databases">
        <title>Genomic Encyclopedia of Type Strains, Phase IV (KMG-IV): sequencing the most valuable type-strain genomes for metagenomic binning, comparative biology and taxonomic classification.</title>
        <authorList>
            <person name="Goeker M."/>
        </authorList>
    </citation>
    <scope>NUCLEOTIDE SEQUENCE [LARGE SCALE GENOMIC DNA]</scope>
    <source>
        <strain evidence="2 3">DSM 44599</strain>
    </source>
</reference>
<dbReference type="Proteomes" id="UP000252586">
    <property type="component" value="Unassembled WGS sequence"/>
</dbReference>
<evidence type="ECO:0000313" key="3">
    <source>
        <dbReference type="Proteomes" id="UP000252586"/>
    </source>
</evidence>
<organism evidence="2 3">
    <name type="scientific">Nocardia puris</name>
    <dbReference type="NCBI Taxonomy" id="208602"/>
    <lineage>
        <taxon>Bacteria</taxon>
        <taxon>Bacillati</taxon>
        <taxon>Actinomycetota</taxon>
        <taxon>Actinomycetes</taxon>
        <taxon>Mycobacteriales</taxon>
        <taxon>Nocardiaceae</taxon>
        <taxon>Nocardia</taxon>
    </lineage>
</organism>
<dbReference type="AlphaFoldDB" id="A0A366D8B3"/>
<gene>
    <name evidence="2" type="ORF">DFR74_11469</name>
</gene>
<dbReference type="Pfam" id="PF07510">
    <property type="entry name" value="GmrSD_C"/>
    <property type="match status" value="1"/>
</dbReference>
<sequence>MSGCACRTGCVRPVLARLFAVLVTVVLGAAGCAWWDGAWVTPAPGSPTRAQVEGLLAGVRVVEKRVRPGGYERGCRSGQGCVFGPSWSDDHDAPGGHDGCDTRNNVLAAQLREVRFRPGTRDCVVESGTFHDPYTGDAVTFDKSRAREVEIDHLFPLAAAWDLGASTWPPARRRAFANDMETNLVATTASVNRDKGDRTPADWLPPSRPNHCYFAGRYLTVATRYDLPLTTADHEALTKVARTCP</sequence>
<dbReference type="PROSITE" id="PS51257">
    <property type="entry name" value="PROKAR_LIPOPROTEIN"/>
    <property type="match status" value="1"/>
</dbReference>
<feature type="domain" description="GmrSD restriction endonucleases C-terminal" evidence="1">
    <location>
        <begin position="101"/>
        <end position="240"/>
    </location>
</feature>
<protein>
    <submittedName>
        <fullName evidence="2">Uncharacterized protein DUF1524</fullName>
    </submittedName>
</protein>